<evidence type="ECO:0000256" key="3">
    <source>
        <dbReference type="ARBA" id="ARBA00022763"/>
    </source>
</evidence>
<evidence type="ECO:0000256" key="7">
    <source>
        <dbReference type="HAMAP-Rule" id="MF_00201"/>
    </source>
</evidence>
<dbReference type="Pfam" id="PF11967">
    <property type="entry name" value="RecO_N"/>
    <property type="match status" value="1"/>
</dbReference>
<sequence>MSELVEVNGLVFKRTKFKEADLLAKIMTKELGIVTVIARGALNPKSKLGAGVLTFSDGKYVIVTNKRGISTLRTYKAVKQYDLLYSDLKRNAYAAYLFDLLDHAFVEYQVLGDYYDLLKFAVKRLNAGADPEIITQMVQLKMLKAYGVAPHLADCVICGRKQGIFDYSLTYGGVLCQQHFHQDPHRLHLEAKTTALIRTLGLLPYQRLGETQIDPKLTEASRKAIDRIYRETVDLNLKTQKFLEELRSLDGH</sequence>
<dbReference type="SUPFAM" id="SSF57863">
    <property type="entry name" value="ArfGap/RecO-like zinc finger"/>
    <property type="match status" value="1"/>
</dbReference>
<protein>
    <recommendedName>
        <fullName evidence="2 7">DNA repair protein RecO</fullName>
    </recommendedName>
    <alternativeName>
        <fullName evidence="6 7">Recombination protein O</fullName>
    </alternativeName>
</protein>
<dbReference type="GO" id="GO:0006302">
    <property type="term" value="P:double-strand break repair"/>
    <property type="evidence" value="ECO:0007669"/>
    <property type="project" value="TreeGrafter"/>
</dbReference>
<dbReference type="AlphaFoldDB" id="A0A916QIZ3"/>
<evidence type="ECO:0000259" key="8">
    <source>
        <dbReference type="Pfam" id="PF11967"/>
    </source>
</evidence>
<dbReference type="GO" id="GO:0043590">
    <property type="term" value="C:bacterial nucleoid"/>
    <property type="evidence" value="ECO:0007669"/>
    <property type="project" value="TreeGrafter"/>
</dbReference>
<dbReference type="InterPro" id="IPR003717">
    <property type="entry name" value="RecO"/>
</dbReference>
<dbReference type="NCBIfam" id="TIGR00613">
    <property type="entry name" value="reco"/>
    <property type="match status" value="1"/>
</dbReference>
<keyword evidence="3 7" id="KW-0227">DNA damage</keyword>
<organism evidence="9 10">
    <name type="scientific">Lactobacillus corticis</name>
    <dbReference type="NCBI Taxonomy" id="2201249"/>
    <lineage>
        <taxon>Bacteria</taxon>
        <taxon>Bacillati</taxon>
        <taxon>Bacillota</taxon>
        <taxon>Bacilli</taxon>
        <taxon>Lactobacillales</taxon>
        <taxon>Lactobacillaceae</taxon>
        <taxon>Lactobacillus</taxon>
    </lineage>
</organism>
<evidence type="ECO:0000256" key="6">
    <source>
        <dbReference type="ARBA" id="ARBA00033409"/>
    </source>
</evidence>
<gene>
    <name evidence="7 9" type="primary">recO</name>
    <name evidence="9" type="ORF">LCB40_09320</name>
</gene>
<dbReference type="InterPro" id="IPR022572">
    <property type="entry name" value="DNA_rep/recomb_RecO_N"/>
</dbReference>
<evidence type="ECO:0000256" key="1">
    <source>
        <dbReference type="ARBA" id="ARBA00007452"/>
    </source>
</evidence>
<dbReference type="InterPro" id="IPR012340">
    <property type="entry name" value="NA-bd_OB-fold"/>
</dbReference>
<feature type="domain" description="DNA replication/recombination mediator RecO N-terminal" evidence="8">
    <location>
        <begin position="1"/>
        <end position="81"/>
    </location>
</feature>
<dbReference type="PANTHER" id="PTHR33991">
    <property type="entry name" value="DNA REPAIR PROTEIN RECO"/>
    <property type="match status" value="1"/>
</dbReference>
<evidence type="ECO:0000256" key="5">
    <source>
        <dbReference type="ARBA" id="ARBA00023204"/>
    </source>
</evidence>
<dbReference type="Gene3D" id="2.40.50.140">
    <property type="entry name" value="Nucleic acid-binding proteins"/>
    <property type="match status" value="1"/>
</dbReference>
<dbReference type="PANTHER" id="PTHR33991:SF1">
    <property type="entry name" value="DNA REPAIR PROTEIN RECO"/>
    <property type="match status" value="1"/>
</dbReference>
<name>A0A916QIZ3_9LACO</name>
<comment type="caution">
    <text evidence="9">The sequence shown here is derived from an EMBL/GenBank/DDBJ whole genome shotgun (WGS) entry which is preliminary data.</text>
</comment>
<comment type="similarity">
    <text evidence="1 7">Belongs to the RecO family.</text>
</comment>
<evidence type="ECO:0000256" key="2">
    <source>
        <dbReference type="ARBA" id="ARBA00021310"/>
    </source>
</evidence>
<dbReference type="InterPro" id="IPR042242">
    <property type="entry name" value="RecO_C"/>
</dbReference>
<accession>A0A916QIZ3</accession>
<dbReference type="InterPro" id="IPR037278">
    <property type="entry name" value="ARFGAP/RecO"/>
</dbReference>
<dbReference type="Pfam" id="PF02565">
    <property type="entry name" value="RecO_C"/>
    <property type="match status" value="1"/>
</dbReference>
<reference evidence="9" key="1">
    <citation type="submission" date="2020-08" db="EMBL/GenBank/DDBJ databases">
        <title>Taxonomic study for Lactobacillus species isolated from hardwood bark.</title>
        <authorList>
            <person name="Tohno M."/>
            <person name="Tanizawa Y."/>
        </authorList>
    </citation>
    <scope>NUCLEOTIDE SEQUENCE</scope>
    <source>
        <strain evidence="9">B40</strain>
    </source>
</reference>
<proteinExistence type="inferred from homology"/>
<dbReference type="EMBL" id="BMAY01000005">
    <property type="protein sequence ID" value="GFZ27052.1"/>
    <property type="molecule type" value="Genomic_DNA"/>
</dbReference>
<evidence type="ECO:0000313" key="10">
    <source>
        <dbReference type="Proteomes" id="UP000677218"/>
    </source>
</evidence>
<keyword evidence="10" id="KW-1185">Reference proteome</keyword>
<dbReference type="SUPFAM" id="SSF50249">
    <property type="entry name" value="Nucleic acid-binding proteins"/>
    <property type="match status" value="1"/>
</dbReference>
<evidence type="ECO:0000256" key="4">
    <source>
        <dbReference type="ARBA" id="ARBA00023172"/>
    </source>
</evidence>
<dbReference type="GO" id="GO:0006310">
    <property type="term" value="P:DNA recombination"/>
    <property type="evidence" value="ECO:0007669"/>
    <property type="project" value="UniProtKB-UniRule"/>
</dbReference>
<dbReference type="Proteomes" id="UP000677218">
    <property type="component" value="Unassembled WGS sequence"/>
</dbReference>
<comment type="function">
    <text evidence="7">Involved in DNA repair and RecF pathway recombination.</text>
</comment>
<dbReference type="RefSeq" id="WP_212780746.1">
    <property type="nucleotide sequence ID" value="NZ_BMAY01000005.1"/>
</dbReference>
<dbReference type="Gene3D" id="1.20.1440.120">
    <property type="entry name" value="Recombination protein O, C-terminal domain"/>
    <property type="match status" value="1"/>
</dbReference>
<dbReference type="HAMAP" id="MF_00201">
    <property type="entry name" value="RecO"/>
    <property type="match status" value="1"/>
</dbReference>
<keyword evidence="5 7" id="KW-0234">DNA repair</keyword>
<keyword evidence="4 7" id="KW-0233">DNA recombination</keyword>
<evidence type="ECO:0000313" key="9">
    <source>
        <dbReference type="EMBL" id="GFZ27052.1"/>
    </source>
</evidence>